<evidence type="ECO:0000256" key="9">
    <source>
        <dbReference type="SAM" id="Phobius"/>
    </source>
</evidence>
<reference evidence="11 12" key="1">
    <citation type="submission" date="2024-04" db="EMBL/GenBank/DDBJ databases">
        <authorList>
            <person name="Cremers G."/>
        </authorList>
    </citation>
    <scope>NUCLEOTIDE SEQUENCE [LARGE SCALE GENOMIC DNA]</scope>
    <source>
        <strain evidence="11">MeCH1-AG</strain>
    </source>
</reference>
<evidence type="ECO:0000256" key="4">
    <source>
        <dbReference type="ARBA" id="ARBA00022989"/>
    </source>
</evidence>
<feature type="domain" description="Ancillary SecYEG translocon subunit/Cell division coordinator CpoB TPR" evidence="10">
    <location>
        <begin position="16"/>
        <end position="207"/>
    </location>
</feature>
<dbReference type="Proteomes" id="UP001497493">
    <property type="component" value="Chromosome"/>
</dbReference>
<gene>
    <name evidence="11" type="ORF">MECH1_V1_1106</name>
</gene>
<dbReference type="PIRSF" id="PIRSF006170">
    <property type="entry name" value="YfgM"/>
    <property type="match status" value="1"/>
</dbReference>
<keyword evidence="5 9" id="KW-0472">Membrane</keyword>
<evidence type="ECO:0000256" key="7">
    <source>
        <dbReference type="ARBA" id="ARBA00024197"/>
    </source>
</evidence>
<evidence type="ECO:0000256" key="8">
    <source>
        <dbReference type="ARBA" id="ARBA00024235"/>
    </source>
</evidence>
<keyword evidence="12" id="KW-1185">Reference proteome</keyword>
<feature type="transmembrane region" description="Helical" evidence="9">
    <location>
        <begin position="24"/>
        <end position="42"/>
    </location>
</feature>
<dbReference type="InterPro" id="IPR011990">
    <property type="entry name" value="TPR-like_helical_dom_sf"/>
</dbReference>
<name>A0ABM9NGZ4_9GAMM</name>
<evidence type="ECO:0000256" key="1">
    <source>
        <dbReference type="ARBA" id="ARBA00004401"/>
    </source>
</evidence>
<dbReference type="Pfam" id="PF09976">
    <property type="entry name" value="TPR_21"/>
    <property type="match status" value="1"/>
</dbReference>
<dbReference type="InterPro" id="IPR018704">
    <property type="entry name" value="SecYEG/CpoB_TPR"/>
</dbReference>
<evidence type="ECO:0000313" key="11">
    <source>
        <dbReference type="EMBL" id="CAL1239882.1"/>
    </source>
</evidence>
<dbReference type="EMBL" id="OZ026884">
    <property type="protein sequence ID" value="CAL1239882.1"/>
    <property type="molecule type" value="Genomic_DNA"/>
</dbReference>
<dbReference type="PANTHER" id="PTHR38035:SF1">
    <property type="entry name" value="ANCILLARY SECYEG TRANSLOCON SUBUNIT"/>
    <property type="match status" value="1"/>
</dbReference>
<sequence>METYMTEEERLEALQRWWKDHRRALLGGVLLGLAVVAGWNMWQSNRQATAEQASALYQQLLKATAEQQTESAQKLGERIVEKYPSTLYAHYARLFLARAKVTAGDLQGARQVLEEELAKSDDDGLKHIVRLRLASVLLGQGEIDPALRLVEPFAAPASGKFAPLYEELKGDLLAAAKRPAEALKAYQKAKELGNASPLLELKLSDLPAAAGP</sequence>
<keyword evidence="6" id="KW-0143">Chaperone</keyword>
<organism evidence="11 12">
    <name type="scientific">Candidatus Methylocalor cossyra</name>
    <dbReference type="NCBI Taxonomy" id="3108543"/>
    <lineage>
        <taxon>Bacteria</taxon>
        <taxon>Pseudomonadati</taxon>
        <taxon>Pseudomonadota</taxon>
        <taxon>Gammaproteobacteria</taxon>
        <taxon>Methylococcales</taxon>
        <taxon>Methylococcaceae</taxon>
        <taxon>Candidatus Methylocalor</taxon>
    </lineage>
</organism>
<dbReference type="PANTHER" id="PTHR38035">
    <property type="entry name" value="UPF0070 PROTEIN YFGM"/>
    <property type="match status" value="1"/>
</dbReference>
<evidence type="ECO:0000256" key="5">
    <source>
        <dbReference type="ARBA" id="ARBA00023136"/>
    </source>
</evidence>
<keyword evidence="4 9" id="KW-1133">Transmembrane helix</keyword>
<evidence type="ECO:0000259" key="10">
    <source>
        <dbReference type="Pfam" id="PF09976"/>
    </source>
</evidence>
<dbReference type="SUPFAM" id="SSF48452">
    <property type="entry name" value="TPR-like"/>
    <property type="match status" value="1"/>
</dbReference>
<evidence type="ECO:0000256" key="6">
    <source>
        <dbReference type="ARBA" id="ARBA00023186"/>
    </source>
</evidence>
<protein>
    <recommendedName>
        <fullName evidence="8">Ancillary SecYEG translocon subunit</fullName>
    </recommendedName>
</protein>
<accession>A0ABM9NGZ4</accession>
<keyword evidence="2" id="KW-1003">Cell membrane</keyword>
<proteinExistence type="inferred from homology"/>
<comment type="subcellular location">
    <subcellularLocation>
        <location evidence="1">Cell membrane</location>
        <topology evidence="1">Single-pass type II membrane protein</topology>
    </subcellularLocation>
</comment>
<comment type="similarity">
    <text evidence="7">Belongs to the YfgM family.</text>
</comment>
<evidence type="ECO:0000256" key="2">
    <source>
        <dbReference type="ARBA" id="ARBA00022475"/>
    </source>
</evidence>
<keyword evidence="3 9" id="KW-0812">Transmembrane</keyword>
<dbReference type="InterPro" id="IPR026039">
    <property type="entry name" value="YfgM"/>
</dbReference>
<dbReference type="Gene3D" id="1.25.40.10">
    <property type="entry name" value="Tetratricopeptide repeat domain"/>
    <property type="match status" value="1"/>
</dbReference>
<evidence type="ECO:0000313" key="12">
    <source>
        <dbReference type="Proteomes" id="UP001497493"/>
    </source>
</evidence>
<evidence type="ECO:0000256" key="3">
    <source>
        <dbReference type="ARBA" id="ARBA00022692"/>
    </source>
</evidence>